<accession>A0ABR9MSY6</accession>
<gene>
    <name evidence="2" type="ORF">IHE71_02060</name>
</gene>
<dbReference type="EMBL" id="JADAQT010000026">
    <property type="protein sequence ID" value="MBE1874489.1"/>
    <property type="molecule type" value="Genomic_DNA"/>
</dbReference>
<feature type="region of interest" description="Disordered" evidence="1">
    <location>
        <begin position="44"/>
        <end position="115"/>
    </location>
</feature>
<evidence type="ECO:0000313" key="2">
    <source>
        <dbReference type="EMBL" id="MBE1874489.1"/>
    </source>
</evidence>
<evidence type="ECO:0000256" key="1">
    <source>
        <dbReference type="SAM" id="MobiDB-lite"/>
    </source>
</evidence>
<protein>
    <submittedName>
        <fullName evidence="2">Uncharacterized protein</fullName>
    </submittedName>
</protein>
<comment type="caution">
    <text evidence="2">The sequence shown here is derived from an EMBL/GenBank/DDBJ whole genome shotgun (WGS) entry which is preliminary data.</text>
</comment>
<organism evidence="2 3">
    <name type="scientific">Myceligenerans pegani</name>
    <dbReference type="NCBI Taxonomy" id="2776917"/>
    <lineage>
        <taxon>Bacteria</taxon>
        <taxon>Bacillati</taxon>
        <taxon>Actinomycetota</taxon>
        <taxon>Actinomycetes</taxon>
        <taxon>Micrococcales</taxon>
        <taxon>Promicromonosporaceae</taxon>
        <taxon>Myceligenerans</taxon>
    </lineage>
</organism>
<proteinExistence type="predicted"/>
<keyword evidence="3" id="KW-1185">Reference proteome</keyword>
<feature type="compositionally biased region" description="Low complexity" evidence="1">
    <location>
        <begin position="44"/>
        <end position="56"/>
    </location>
</feature>
<sequence>MAFPGPRCGLFGPPDDAGRRAAEVPEPRAVAGLAAADLDDADWCGADDAPVPDAADFSGVPDPDAVGLRDAPGFGGAGCRPDGVAPESSDDCGRAAGRRRPGPDGDAGRREDDTS</sequence>
<dbReference type="RefSeq" id="WP_192861063.1">
    <property type="nucleotide sequence ID" value="NZ_JADAQT010000026.1"/>
</dbReference>
<evidence type="ECO:0000313" key="3">
    <source>
        <dbReference type="Proteomes" id="UP000625527"/>
    </source>
</evidence>
<feature type="region of interest" description="Disordered" evidence="1">
    <location>
        <begin position="1"/>
        <end position="23"/>
    </location>
</feature>
<reference evidence="2 3" key="1">
    <citation type="submission" date="2020-10" db="EMBL/GenBank/DDBJ databases">
        <title>Myceligenerans pegani sp. nov., an endophytic actinomycete isolated from Peganum harmala L. in Xinjiang, China.</title>
        <authorList>
            <person name="Xin L."/>
        </authorList>
    </citation>
    <scope>NUCLEOTIDE SEQUENCE [LARGE SCALE GENOMIC DNA]</scope>
    <source>
        <strain evidence="2 3">TRM65318</strain>
    </source>
</reference>
<name>A0ABR9MSY6_9MICO</name>
<dbReference type="Proteomes" id="UP000625527">
    <property type="component" value="Unassembled WGS sequence"/>
</dbReference>
<feature type="compositionally biased region" description="Basic and acidic residues" evidence="1">
    <location>
        <begin position="101"/>
        <end position="115"/>
    </location>
</feature>